<dbReference type="EMBL" id="JAIFTL010000149">
    <property type="protein sequence ID" value="KAG9322391.1"/>
    <property type="molecule type" value="Genomic_DNA"/>
</dbReference>
<feature type="region of interest" description="Disordered" evidence="2">
    <location>
        <begin position="365"/>
        <end position="396"/>
    </location>
</feature>
<keyword evidence="1" id="KW-0479">Metal-binding</keyword>
<keyword evidence="1" id="KW-0862">Zinc</keyword>
<feature type="region of interest" description="Disordered" evidence="2">
    <location>
        <begin position="408"/>
        <end position="456"/>
    </location>
</feature>
<evidence type="ECO:0000313" key="5">
    <source>
        <dbReference type="Proteomes" id="UP000717515"/>
    </source>
</evidence>
<evidence type="ECO:0000259" key="3">
    <source>
        <dbReference type="PROSITE" id="PS50157"/>
    </source>
</evidence>
<dbReference type="InterPro" id="IPR036236">
    <property type="entry name" value="Znf_C2H2_sf"/>
</dbReference>
<dbReference type="GO" id="GO:0008270">
    <property type="term" value="F:zinc ion binding"/>
    <property type="evidence" value="ECO:0007669"/>
    <property type="project" value="UniProtKB-KW"/>
</dbReference>
<feature type="compositionally biased region" description="Low complexity" evidence="2">
    <location>
        <begin position="513"/>
        <end position="529"/>
    </location>
</feature>
<feature type="region of interest" description="Disordered" evidence="2">
    <location>
        <begin position="61"/>
        <end position="101"/>
    </location>
</feature>
<evidence type="ECO:0000313" key="4">
    <source>
        <dbReference type="EMBL" id="KAG9322391.1"/>
    </source>
</evidence>
<comment type="caution">
    <text evidence="4">The sequence shown here is derived from an EMBL/GenBank/DDBJ whole genome shotgun (WGS) entry which is preliminary data.</text>
</comment>
<dbReference type="PROSITE" id="PS50157">
    <property type="entry name" value="ZINC_FINGER_C2H2_2"/>
    <property type="match status" value="1"/>
</dbReference>
<proteinExistence type="predicted"/>
<dbReference type="Gene3D" id="3.30.160.60">
    <property type="entry name" value="Classic Zinc Finger"/>
    <property type="match status" value="1"/>
</dbReference>
<feature type="compositionally biased region" description="Basic residues" evidence="2">
    <location>
        <begin position="569"/>
        <end position="581"/>
    </location>
</feature>
<feature type="region of interest" description="Disordered" evidence="2">
    <location>
        <begin position="306"/>
        <end position="327"/>
    </location>
</feature>
<feature type="compositionally biased region" description="Low complexity" evidence="2">
    <location>
        <begin position="1"/>
        <end position="17"/>
    </location>
</feature>
<feature type="region of interest" description="Disordered" evidence="2">
    <location>
        <begin position="657"/>
        <end position="678"/>
    </location>
</feature>
<feature type="compositionally biased region" description="Low complexity" evidence="2">
    <location>
        <begin position="547"/>
        <end position="557"/>
    </location>
</feature>
<dbReference type="AlphaFoldDB" id="A0A9P8A4P0"/>
<feature type="compositionally biased region" description="Polar residues" evidence="2">
    <location>
        <begin position="558"/>
        <end position="568"/>
    </location>
</feature>
<reference evidence="4" key="1">
    <citation type="submission" date="2021-07" db="EMBL/GenBank/DDBJ databases">
        <title>Draft genome of Mortierella alpina, strain LL118, isolated from an aspen leaf litter sample.</title>
        <authorList>
            <person name="Yang S."/>
            <person name="Vinatzer B.A."/>
        </authorList>
    </citation>
    <scope>NUCLEOTIDE SEQUENCE</scope>
    <source>
        <strain evidence="4">LL118</strain>
    </source>
</reference>
<feature type="region of interest" description="Disordered" evidence="2">
    <location>
        <begin position="252"/>
        <end position="271"/>
    </location>
</feature>
<dbReference type="SUPFAM" id="SSF57667">
    <property type="entry name" value="beta-beta-alpha zinc fingers"/>
    <property type="match status" value="1"/>
</dbReference>
<organism evidence="4 5">
    <name type="scientific">Mortierella alpina</name>
    <name type="common">Oleaginous fungus</name>
    <name type="synonym">Mortierella renispora</name>
    <dbReference type="NCBI Taxonomy" id="64518"/>
    <lineage>
        <taxon>Eukaryota</taxon>
        <taxon>Fungi</taxon>
        <taxon>Fungi incertae sedis</taxon>
        <taxon>Mucoromycota</taxon>
        <taxon>Mortierellomycotina</taxon>
        <taxon>Mortierellomycetes</taxon>
        <taxon>Mortierellales</taxon>
        <taxon>Mortierellaceae</taxon>
        <taxon>Mortierella</taxon>
    </lineage>
</organism>
<dbReference type="PROSITE" id="PS00028">
    <property type="entry name" value="ZINC_FINGER_C2H2_1"/>
    <property type="match status" value="1"/>
</dbReference>
<evidence type="ECO:0000256" key="2">
    <source>
        <dbReference type="SAM" id="MobiDB-lite"/>
    </source>
</evidence>
<dbReference type="InterPro" id="IPR013087">
    <property type="entry name" value="Znf_C2H2_type"/>
</dbReference>
<feature type="region of interest" description="Disordered" evidence="2">
    <location>
        <begin position="496"/>
        <end position="581"/>
    </location>
</feature>
<dbReference type="Proteomes" id="UP000717515">
    <property type="component" value="Unassembled WGS sequence"/>
</dbReference>
<feature type="region of interest" description="Disordered" evidence="2">
    <location>
        <begin position="175"/>
        <end position="237"/>
    </location>
</feature>
<protein>
    <recommendedName>
        <fullName evidence="3">C2H2-type domain-containing protein</fullName>
    </recommendedName>
</protein>
<sequence length="807" mass="84672">MYMDPQSYQNQHNQQLQRLAPPTTVQSITPDHFQKSDFEWITDVSDIASTKRAATTTATSGIFNHSGTTHDYGPTPATSSASPSTSTSMSSTPSLSSAASTGGNGSYDLFNTMPPASTSSNGPEALAAVSSSLTATTWTEASSPARSVSVFAGPNIPCALEQEAVLEFIAKGSIQSNPRDNRGVRRRRSKGLKEPQTGALSGSPSARERRLQVAPESTSQPATQPSTPSMPTPMSPMKKFADAQFTAQHNNSVHVKQEPCSSSGTSAVPTSGPLSAGSSLFDLLSLSPSTKVEPILSYGQHQRVLSTASQDSRNSNNGHLNSSVSSSPIPKAVAHLRCMSSNSSGSLSNSHSNQIMPSNLSFQVTPKQEGLSHGRQVDNINSSTHASPEVDADADTDADAEGEVYPDLVISGDEHTASSGGRTSGFKRERDLDLEGEADDDDDSDPENGRPATCPHCHKEFQSKGLLRSHVVSHSSDRPFVCWDCADKSYKRNHDLLRHRREKHNIDGNVVPSRGSSRSQQGSASASRGDMSGSAVERRSSGHHLHQQQNLTHHPPTVASQNSILGNSQHHRHQHQSAHHHHDLMYPTHSMMYLSNLSGVSTLESTYSGASGGVEYHQPHHHPLYRTHTQETLTGLGLGVDLSAAFPAPTGLSVVTGGRVSSKGRRSSRGSGGAGPGLAPTSAISLAAAAAATAVAAAGGRKRKLSDASVTTPTTLLGPTAMLSMMSPTMASASSATTSTAAGNAAGASAIANLTHQQQDQHHHLAHHHELASHYQTSGAQYAPISAVAFTEDLTGVIGGAFGGSSA</sequence>
<feature type="compositionally biased region" description="Low complexity" evidence="2">
    <location>
        <begin position="74"/>
        <end position="101"/>
    </location>
</feature>
<feature type="region of interest" description="Disordered" evidence="2">
    <location>
        <begin position="1"/>
        <end position="20"/>
    </location>
</feature>
<feature type="compositionally biased region" description="Acidic residues" evidence="2">
    <location>
        <begin position="434"/>
        <end position="446"/>
    </location>
</feature>
<feature type="domain" description="C2H2-type" evidence="3">
    <location>
        <begin position="452"/>
        <end position="479"/>
    </location>
</feature>
<accession>A0A9P8A4P0</accession>
<gene>
    <name evidence="4" type="ORF">KVV02_005274</name>
</gene>
<keyword evidence="1" id="KW-0863">Zinc-finger</keyword>
<dbReference type="SMART" id="SM00355">
    <property type="entry name" value="ZnF_C2H2"/>
    <property type="match status" value="2"/>
</dbReference>
<name>A0A9P8A4P0_MORAP</name>
<evidence type="ECO:0000256" key="1">
    <source>
        <dbReference type="PROSITE-ProRule" id="PRU00042"/>
    </source>
</evidence>
<feature type="compositionally biased region" description="Low complexity" evidence="2">
    <location>
        <begin position="217"/>
        <end position="227"/>
    </location>
</feature>